<name>A0AC60QCD2_IXOPE</name>
<accession>A0AC60QCD2</accession>
<feature type="non-terminal residue" evidence="1">
    <location>
        <position position="702"/>
    </location>
</feature>
<keyword evidence="2" id="KW-1185">Reference proteome</keyword>
<organism evidence="1 2">
    <name type="scientific">Ixodes persulcatus</name>
    <name type="common">Taiga tick</name>
    <dbReference type="NCBI Taxonomy" id="34615"/>
    <lineage>
        <taxon>Eukaryota</taxon>
        <taxon>Metazoa</taxon>
        <taxon>Ecdysozoa</taxon>
        <taxon>Arthropoda</taxon>
        <taxon>Chelicerata</taxon>
        <taxon>Arachnida</taxon>
        <taxon>Acari</taxon>
        <taxon>Parasitiformes</taxon>
        <taxon>Ixodida</taxon>
        <taxon>Ixodoidea</taxon>
        <taxon>Ixodidae</taxon>
        <taxon>Ixodinae</taxon>
        <taxon>Ixodes</taxon>
    </lineage>
</organism>
<dbReference type="EMBL" id="JABSTQ010009284">
    <property type="protein sequence ID" value="KAG0430834.1"/>
    <property type="molecule type" value="Genomic_DNA"/>
</dbReference>
<gene>
    <name evidence="1" type="ORF">HPB47_022333</name>
</gene>
<dbReference type="Proteomes" id="UP000805193">
    <property type="component" value="Unassembled WGS sequence"/>
</dbReference>
<sequence length="702" mass="76636">MKIAIIGQSAFASDVFKLLRQNGHDIVAVFTIPDKAGREDILDRGSIPTQRRRRLRPAPAVFKFPRWRLKGVALPEVLEAYQSVGAELNVMPFCSQFIPMEVITWPKHQSIVYHPSLLPRHRGASAINWTLMEGDSTAGLSVFWADDGLDTGPLLLQRQCPVEPNDTVDTLYMRFLFPEGVKAMGEAVELIAQGVAPRTVQPTEGATYDAMLNKRELCKIEFDRLKGASLHNFIRGMDKVPGAWIMLDGQATKVFGSSLWSGPAPSDAREVCVEGMSGPGLVHSGGLLLRASDDVLVNVQKLQSEETGRMTSAAKYGQADENGDLELSESENALVEQLRGIWKGILRCDVDQETDFFKCGAGSMDVIRLVEEVKDSCGLSLENEDVYMSTVFEDFAKTAVLRSRGGSGTPTLVFDPVVVKANGMDVSFATQLFINNQFVDSSSGKTADIINPTDESVICKVHCATPEDVNRAVQAAKAAFEDGEWGRMSARDRGKLMYRLADLMDQHREELATIESLDSGAVYTLALKTHIGMSVETFRYFAGWCDKIHGSTVPVSHARPRRNLSFTRKEPIGVCALITPWNYPLMMVSWKSAACLAAGNTLVLKPAQVCPLTALKLAELAVHAGFPPGVFNVLPGSGTVVGQALCDHPDVRKVGFTGSTEVGRDVMRSCAVSNIKRCSLELGGKSPLIIFADCDMDMAVRQ</sequence>
<proteinExistence type="predicted"/>
<comment type="caution">
    <text evidence="1">The sequence shown here is derived from an EMBL/GenBank/DDBJ whole genome shotgun (WGS) entry which is preliminary data.</text>
</comment>
<evidence type="ECO:0000313" key="2">
    <source>
        <dbReference type="Proteomes" id="UP000805193"/>
    </source>
</evidence>
<reference evidence="1 2" key="1">
    <citation type="journal article" date="2020" name="Cell">
        <title>Large-Scale Comparative Analyses of Tick Genomes Elucidate Their Genetic Diversity and Vector Capacities.</title>
        <authorList>
            <consortium name="Tick Genome and Microbiome Consortium (TIGMIC)"/>
            <person name="Jia N."/>
            <person name="Wang J."/>
            <person name="Shi W."/>
            <person name="Du L."/>
            <person name="Sun Y."/>
            <person name="Zhan W."/>
            <person name="Jiang J.F."/>
            <person name="Wang Q."/>
            <person name="Zhang B."/>
            <person name="Ji P."/>
            <person name="Bell-Sakyi L."/>
            <person name="Cui X.M."/>
            <person name="Yuan T.T."/>
            <person name="Jiang B.G."/>
            <person name="Yang W.F."/>
            <person name="Lam T.T."/>
            <person name="Chang Q.C."/>
            <person name="Ding S.J."/>
            <person name="Wang X.J."/>
            <person name="Zhu J.G."/>
            <person name="Ruan X.D."/>
            <person name="Zhao L."/>
            <person name="Wei J.T."/>
            <person name="Ye R.Z."/>
            <person name="Que T.C."/>
            <person name="Du C.H."/>
            <person name="Zhou Y.H."/>
            <person name="Cheng J.X."/>
            <person name="Dai P.F."/>
            <person name="Guo W.B."/>
            <person name="Han X.H."/>
            <person name="Huang E.J."/>
            <person name="Li L.F."/>
            <person name="Wei W."/>
            <person name="Gao Y.C."/>
            <person name="Liu J.Z."/>
            <person name="Shao H.Z."/>
            <person name="Wang X."/>
            <person name="Wang C.C."/>
            <person name="Yang T.C."/>
            <person name="Huo Q.B."/>
            <person name="Li W."/>
            <person name="Chen H.Y."/>
            <person name="Chen S.E."/>
            <person name="Zhou L.G."/>
            <person name="Ni X.B."/>
            <person name="Tian J.H."/>
            <person name="Sheng Y."/>
            <person name="Liu T."/>
            <person name="Pan Y.S."/>
            <person name="Xia L.Y."/>
            <person name="Li J."/>
            <person name="Zhao F."/>
            <person name="Cao W.C."/>
        </authorList>
    </citation>
    <scope>NUCLEOTIDE SEQUENCE [LARGE SCALE GENOMIC DNA]</scope>
    <source>
        <strain evidence="1">Iper-2018</strain>
    </source>
</reference>
<protein>
    <submittedName>
        <fullName evidence="1">Uncharacterized protein</fullName>
    </submittedName>
</protein>
<evidence type="ECO:0000313" key="1">
    <source>
        <dbReference type="EMBL" id="KAG0430834.1"/>
    </source>
</evidence>